<protein>
    <recommendedName>
        <fullName evidence="3">Phosphoribosyltransferase domain-containing protein</fullName>
    </recommendedName>
</protein>
<dbReference type="InterPro" id="IPR029057">
    <property type="entry name" value="PRTase-like"/>
</dbReference>
<dbReference type="Proteomes" id="UP000076512">
    <property type="component" value="Unassembled WGS sequence"/>
</dbReference>
<sequence>MNPMELQLIDDLPLFAANARQAHARLAVEQTMAAAATDLPAALRYIPYRELVEWWLGNARIRADRFVLVGARPALLNAAGAVASHSGAIVQVKVRRELDPAGHTVAARVPAAFDTALAELSGTAAEVCVIDDVLMSGHTLSAVVDRIRAAAPAASISIRLFLENAFAGREFRARHPDMPIQSARRVDYRPVAEGTAIFLRDLLYGTLRGKEFLDQSDLLRPFFGSDLGPFHALRATIDGVARPSPIGSR</sequence>
<evidence type="ECO:0000313" key="2">
    <source>
        <dbReference type="Proteomes" id="UP000076512"/>
    </source>
</evidence>
<gene>
    <name evidence="1" type="ORF">AWN90_34650</name>
</gene>
<proteinExistence type="predicted"/>
<dbReference type="STRING" id="455432.AWN90_34650"/>
<dbReference type="SUPFAM" id="SSF53271">
    <property type="entry name" value="PRTase-like"/>
    <property type="match status" value="1"/>
</dbReference>
<organism evidence="1 2">
    <name type="scientific">Nocardia terpenica</name>
    <dbReference type="NCBI Taxonomy" id="455432"/>
    <lineage>
        <taxon>Bacteria</taxon>
        <taxon>Bacillati</taxon>
        <taxon>Actinomycetota</taxon>
        <taxon>Actinomycetes</taxon>
        <taxon>Mycobacteriales</taxon>
        <taxon>Nocardiaceae</taxon>
        <taxon>Nocardia</taxon>
    </lineage>
</organism>
<comment type="caution">
    <text evidence="1">The sequence shown here is derived from an EMBL/GenBank/DDBJ whole genome shotgun (WGS) entry which is preliminary data.</text>
</comment>
<accession>A0A164MVZ8</accession>
<evidence type="ECO:0000313" key="1">
    <source>
        <dbReference type="EMBL" id="KZM73716.1"/>
    </source>
</evidence>
<evidence type="ECO:0008006" key="3">
    <source>
        <dbReference type="Google" id="ProtNLM"/>
    </source>
</evidence>
<reference evidence="1 2" key="1">
    <citation type="submission" date="2016-04" db="EMBL/GenBank/DDBJ databases">
        <authorList>
            <person name="Evans L.H."/>
            <person name="Alamgir A."/>
            <person name="Owens N."/>
            <person name="Weber N.D."/>
            <person name="Virtaneva K."/>
            <person name="Barbian K."/>
            <person name="Babar A."/>
            <person name="Rosenke K."/>
        </authorList>
    </citation>
    <scope>NUCLEOTIDE SEQUENCE [LARGE SCALE GENOMIC DNA]</scope>
    <source>
        <strain evidence="1 2">IFM 0406</strain>
    </source>
</reference>
<keyword evidence="2" id="KW-1185">Reference proteome</keyword>
<dbReference type="EMBL" id="LWGR01000007">
    <property type="protein sequence ID" value="KZM73716.1"/>
    <property type="molecule type" value="Genomic_DNA"/>
</dbReference>
<dbReference type="AlphaFoldDB" id="A0A164MVZ8"/>
<name>A0A164MVZ8_9NOCA</name>